<dbReference type="Proteomes" id="UP000886998">
    <property type="component" value="Unassembled WGS sequence"/>
</dbReference>
<sequence>MKAKNDLIQRERDLLKEENDMWKTKEQGWKTKENELKTKEHELSFEITRLKAKVQGTLGENKILKRVLQGKRVDRMSSEPWRWNSRVKRLLRHASAISQLSGSLMNF</sequence>
<reference evidence="1" key="1">
    <citation type="submission" date="2020-08" db="EMBL/GenBank/DDBJ databases">
        <title>Multicomponent nature underlies the extraordinary mechanical properties of spider dragline silk.</title>
        <authorList>
            <person name="Kono N."/>
            <person name="Nakamura H."/>
            <person name="Mori M."/>
            <person name="Yoshida Y."/>
            <person name="Ohtoshi R."/>
            <person name="Malay A.D."/>
            <person name="Moran D.A.P."/>
            <person name="Tomita M."/>
            <person name="Numata K."/>
            <person name="Arakawa K."/>
        </authorList>
    </citation>
    <scope>NUCLEOTIDE SEQUENCE</scope>
</reference>
<dbReference type="AlphaFoldDB" id="A0A8X7CLX4"/>
<evidence type="ECO:0000313" key="2">
    <source>
        <dbReference type="Proteomes" id="UP000886998"/>
    </source>
</evidence>
<dbReference type="EMBL" id="BMAV01017284">
    <property type="protein sequence ID" value="GFY68827.1"/>
    <property type="molecule type" value="Genomic_DNA"/>
</dbReference>
<proteinExistence type="predicted"/>
<gene>
    <name evidence="1" type="ORF">TNIN_85801</name>
</gene>
<name>A0A8X7CLX4_9ARAC</name>
<comment type="caution">
    <text evidence="1">The sequence shown here is derived from an EMBL/GenBank/DDBJ whole genome shotgun (WGS) entry which is preliminary data.</text>
</comment>
<keyword evidence="2" id="KW-1185">Reference proteome</keyword>
<organism evidence="1 2">
    <name type="scientific">Trichonephila inaurata madagascariensis</name>
    <dbReference type="NCBI Taxonomy" id="2747483"/>
    <lineage>
        <taxon>Eukaryota</taxon>
        <taxon>Metazoa</taxon>
        <taxon>Ecdysozoa</taxon>
        <taxon>Arthropoda</taxon>
        <taxon>Chelicerata</taxon>
        <taxon>Arachnida</taxon>
        <taxon>Araneae</taxon>
        <taxon>Araneomorphae</taxon>
        <taxon>Entelegynae</taxon>
        <taxon>Araneoidea</taxon>
        <taxon>Nephilidae</taxon>
        <taxon>Trichonephila</taxon>
        <taxon>Trichonephila inaurata</taxon>
    </lineage>
</organism>
<protein>
    <submittedName>
        <fullName evidence="1">Uncharacterized protein</fullName>
    </submittedName>
</protein>
<accession>A0A8X7CLX4</accession>
<evidence type="ECO:0000313" key="1">
    <source>
        <dbReference type="EMBL" id="GFY68827.1"/>
    </source>
</evidence>